<dbReference type="GO" id="GO:0022857">
    <property type="term" value="F:transmembrane transporter activity"/>
    <property type="evidence" value="ECO:0007669"/>
    <property type="project" value="InterPro"/>
</dbReference>
<keyword evidence="5 8" id="KW-0812">Transmembrane</keyword>
<evidence type="ECO:0000256" key="7">
    <source>
        <dbReference type="ARBA" id="ARBA00023136"/>
    </source>
</evidence>
<evidence type="ECO:0000256" key="4">
    <source>
        <dbReference type="ARBA" id="ARBA00022475"/>
    </source>
</evidence>
<feature type="transmembrane region" description="Helical" evidence="8">
    <location>
        <begin position="133"/>
        <end position="153"/>
    </location>
</feature>
<dbReference type="EMBL" id="CABPSK010000001">
    <property type="protein sequence ID" value="VVD68627.1"/>
    <property type="molecule type" value="Genomic_DNA"/>
</dbReference>
<dbReference type="AlphaFoldDB" id="A0A5E4RZB5"/>
<dbReference type="PANTHER" id="PTHR30472">
    <property type="entry name" value="FERRIC ENTEROBACTIN TRANSPORT SYSTEM PERMEASE PROTEIN"/>
    <property type="match status" value="1"/>
</dbReference>
<sequence>MSLAGDMQNVTHASAAPHAATAPASSAKLAAEDALQAGVASGYRQLNLRRALWLVALAGLIVMALAMDFTHGPSALGWRELWRTLVTPAAASPDAQVIVWQIRLPYALMAVLVGGSLGLAGGEMQTILDNPLASPYTLGVSAAAAFGAALAIVLNLHVPGVPDSWVVPVNAFLFALASALILDGVARWRGLPTSGVVLMGIALVFVFHALVSLMQFVATEDALQGLVFWTLGSLTRSDWTQVRVLAAVLAIMAVFAWRQSWAMTALRLGEERAASFGIRVGRLRLMTLMRVSLLSALTVSFVGTIGFVGLVAPHIARGLFGEDHRFYLPGCLIVGALVMSLASIASKTLLPGVIIPVGIVTALVGIPFFLVIVVRASGRSL</sequence>
<comment type="subcellular location">
    <subcellularLocation>
        <location evidence="1">Cell membrane</location>
        <topology evidence="1">Multi-pass membrane protein</topology>
    </subcellularLocation>
</comment>
<dbReference type="Pfam" id="PF01032">
    <property type="entry name" value="FecCD"/>
    <property type="match status" value="1"/>
</dbReference>
<organism evidence="9 10">
    <name type="scientific">Pandoraea pneumonica</name>
    <dbReference type="NCBI Taxonomy" id="2508299"/>
    <lineage>
        <taxon>Bacteria</taxon>
        <taxon>Pseudomonadati</taxon>
        <taxon>Pseudomonadota</taxon>
        <taxon>Betaproteobacteria</taxon>
        <taxon>Burkholderiales</taxon>
        <taxon>Burkholderiaceae</taxon>
        <taxon>Pandoraea</taxon>
    </lineage>
</organism>
<evidence type="ECO:0000256" key="3">
    <source>
        <dbReference type="ARBA" id="ARBA00022448"/>
    </source>
</evidence>
<name>A0A5E4RZB5_9BURK</name>
<dbReference type="InterPro" id="IPR037294">
    <property type="entry name" value="ABC_BtuC-like"/>
</dbReference>
<accession>A0A5E4RZB5</accession>
<gene>
    <name evidence="9" type="primary">hmuU_1</name>
    <name evidence="9" type="ORF">PPN31114_00486</name>
</gene>
<comment type="similarity">
    <text evidence="2">Belongs to the binding-protein-dependent transport system permease family. FecCD subfamily.</text>
</comment>
<keyword evidence="4" id="KW-1003">Cell membrane</keyword>
<feature type="transmembrane region" description="Helical" evidence="8">
    <location>
        <begin position="51"/>
        <end position="69"/>
    </location>
</feature>
<evidence type="ECO:0000313" key="10">
    <source>
        <dbReference type="Proteomes" id="UP000366945"/>
    </source>
</evidence>
<feature type="transmembrane region" description="Helical" evidence="8">
    <location>
        <begin position="239"/>
        <end position="257"/>
    </location>
</feature>
<keyword evidence="10" id="KW-1185">Reference proteome</keyword>
<evidence type="ECO:0000313" key="9">
    <source>
        <dbReference type="EMBL" id="VVD68627.1"/>
    </source>
</evidence>
<dbReference type="Gene3D" id="1.10.3470.10">
    <property type="entry name" value="ABC transporter involved in vitamin B12 uptake, BtuC"/>
    <property type="match status" value="1"/>
</dbReference>
<evidence type="ECO:0000256" key="5">
    <source>
        <dbReference type="ARBA" id="ARBA00022692"/>
    </source>
</evidence>
<dbReference type="PANTHER" id="PTHR30472:SF25">
    <property type="entry name" value="ABC TRANSPORTER PERMEASE PROTEIN MJ0876-RELATED"/>
    <property type="match status" value="1"/>
</dbReference>
<proteinExistence type="inferred from homology"/>
<dbReference type="FunFam" id="1.10.3470.10:FF:000001">
    <property type="entry name" value="Vitamin B12 ABC transporter permease BtuC"/>
    <property type="match status" value="1"/>
</dbReference>
<keyword evidence="6 8" id="KW-1133">Transmembrane helix</keyword>
<evidence type="ECO:0000256" key="6">
    <source>
        <dbReference type="ARBA" id="ARBA00022989"/>
    </source>
</evidence>
<feature type="transmembrane region" description="Helical" evidence="8">
    <location>
        <begin position="327"/>
        <end position="346"/>
    </location>
</feature>
<evidence type="ECO:0000256" key="2">
    <source>
        <dbReference type="ARBA" id="ARBA00007935"/>
    </source>
</evidence>
<dbReference type="InterPro" id="IPR000522">
    <property type="entry name" value="ABC_transptr_permease_BtuC"/>
</dbReference>
<protein>
    <submittedName>
        <fullName evidence="9">Hemin transport system permease protein HmuU</fullName>
    </submittedName>
</protein>
<dbReference type="GO" id="GO:0033214">
    <property type="term" value="P:siderophore-iron import into cell"/>
    <property type="evidence" value="ECO:0007669"/>
    <property type="project" value="TreeGrafter"/>
</dbReference>
<dbReference type="CDD" id="cd06550">
    <property type="entry name" value="TM_ABC_iron-siderophores_like"/>
    <property type="match status" value="1"/>
</dbReference>
<feature type="transmembrane region" description="Helical" evidence="8">
    <location>
        <begin position="165"/>
        <end position="185"/>
    </location>
</feature>
<evidence type="ECO:0000256" key="8">
    <source>
        <dbReference type="SAM" id="Phobius"/>
    </source>
</evidence>
<keyword evidence="7 8" id="KW-0472">Membrane</keyword>
<feature type="transmembrane region" description="Helical" evidence="8">
    <location>
        <begin position="104"/>
        <end position="121"/>
    </location>
</feature>
<feature type="transmembrane region" description="Helical" evidence="8">
    <location>
        <begin position="197"/>
        <end position="219"/>
    </location>
</feature>
<evidence type="ECO:0000256" key="1">
    <source>
        <dbReference type="ARBA" id="ARBA00004651"/>
    </source>
</evidence>
<feature type="transmembrane region" description="Helical" evidence="8">
    <location>
        <begin position="353"/>
        <end position="374"/>
    </location>
</feature>
<keyword evidence="3" id="KW-0813">Transport</keyword>
<dbReference type="GO" id="GO:0005886">
    <property type="term" value="C:plasma membrane"/>
    <property type="evidence" value="ECO:0007669"/>
    <property type="project" value="UniProtKB-SubCell"/>
</dbReference>
<dbReference type="Proteomes" id="UP000366945">
    <property type="component" value="Unassembled WGS sequence"/>
</dbReference>
<feature type="transmembrane region" description="Helical" evidence="8">
    <location>
        <begin position="291"/>
        <end position="315"/>
    </location>
</feature>
<dbReference type="SUPFAM" id="SSF81345">
    <property type="entry name" value="ABC transporter involved in vitamin B12 uptake, BtuC"/>
    <property type="match status" value="1"/>
</dbReference>
<reference evidence="9 10" key="1">
    <citation type="submission" date="2019-08" db="EMBL/GenBank/DDBJ databases">
        <authorList>
            <person name="Peeters C."/>
        </authorList>
    </citation>
    <scope>NUCLEOTIDE SEQUENCE [LARGE SCALE GENOMIC DNA]</scope>
    <source>
        <strain evidence="9 10">LMG 31114</strain>
    </source>
</reference>